<dbReference type="Proteomes" id="UP000805704">
    <property type="component" value="Chromosome 6"/>
</dbReference>
<accession>A0ACB7EJ40</accession>
<organism evidence="1 2">
    <name type="scientific">Nibea albiflora</name>
    <name type="common">Yellow drum</name>
    <name type="synonym">Corvina albiflora</name>
    <dbReference type="NCBI Taxonomy" id="240163"/>
    <lineage>
        <taxon>Eukaryota</taxon>
        <taxon>Metazoa</taxon>
        <taxon>Chordata</taxon>
        <taxon>Craniata</taxon>
        <taxon>Vertebrata</taxon>
        <taxon>Euteleostomi</taxon>
        <taxon>Actinopterygii</taxon>
        <taxon>Neopterygii</taxon>
        <taxon>Teleostei</taxon>
        <taxon>Neoteleostei</taxon>
        <taxon>Acanthomorphata</taxon>
        <taxon>Eupercaria</taxon>
        <taxon>Sciaenidae</taxon>
        <taxon>Nibea</taxon>
    </lineage>
</organism>
<proteinExistence type="predicted"/>
<dbReference type="EMBL" id="CM024794">
    <property type="protein sequence ID" value="KAG8002117.1"/>
    <property type="molecule type" value="Genomic_DNA"/>
</dbReference>
<evidence type="ECO:0000313" key="1">
    <source>
        <dbReference type="EMBL" id="KAG8002117.1"/>
    </source>
</evidence>
<comment type="caution">
    <text evidence="1">The sequence shown here is derived from an EMBL/GenBank/DDBJ whole genome shotgun (WGS) entry which is preliminary data.</text>
</comment>
<evidence type="ECO:0000313" key="2">
    <source>
        <dbReference type="Proteomes" id="UP000805704"/>
    </source>
</evidence>
<keyword evidence="2" id="KW-1185">Reference proteome</keyword>
<name>A0ACB7EJ40_NIBAL</name>
<protein>
    <submittedName>
        <fullName evidence="1">MDS1 and EVI1 complex locus protein EVI1</fullName>
    </submittedName>
</protein>
<reference evidence="1" key="1">
    <citation type="submission" date="2020-04" db="EMBL/GenBank/DDBJ databases">
        <title>A chromosome-scale assembly and high-density genetic map of the yellow drum (Nibea albiflora) genome.</title>
        <authorList>
            <person name="Xu D."/>
            <person name="Zhang W."/>
            <person name="Chen R."/>
            <person name="Tan P."/>
            <person name="Wang L."/>
            <person name="Song H."/>
            <person name="Tian L."/>
            <person name="Zhu Q."/>
            <person name="Wang B."/>
        </authorList>
    </citation>
    <scope>NUCLEOTIDE SEQUENCE</scope>
    <source>
        <strain evidence="1">ZJHYS-2018</strain>
    </source>
</reference>
<feature type="non-terminal residue" evidence="1">
    <location>
        <position position="1266"/>
    </location>
</feature>
<gene>
    <name evidence="1" type="primary">MECOM</name>
    <name evidence="1" type="ORF">GBF38_012475</name>
</gene>
<sequence length="1266" mass="138977">MVGDVIKAAVFLMKFAPHHIRQIGSDSSCLACVAPCTFFVCAQVLSVSQGRSRGKNAAVERNAGLISAAYLSIYEGPSGAASWLPRRVITEHGGSQSHQRSMTKAAEGESAKSDGDDEFALYPSDILDDVCGSDGDPAASSTLAEDPVSPPLSDDEASPQDPLSFQHQSIFLPQEDLTIPLDFELRESAVPGGGLGIWSRRRVNVGERFGPYEGEHRPCLRDPAQGWEIFYKVTREIFPGEELLLFMKAEDYSCDTMAPDIHEERQYRCEDCDQHFESRNQLLDHQKQPCGMPPSSFLNPGGDSDLKAQEPQDLRPLHMSHGLHDLEAHTLSHSEEREYKCDQCPKAFNWKSNLIRHQMSHDSGKHYECENCSKQVFTDPSNLQRHIRSQHVGARAHACSDCGKTFATSSGLKQHKHIHSSVKPFMCEVCHKSYTQFSNLCRHKRMHADCRTQIKCKDCGQMFSTTSSLNKHRRFCEGKNHFTAGGLFAQGMPLPGAPGLDKSALAMGHSSSGLADYFGASRHHGGLTFPAAPAFPFSFPGLFPSGLYHRPPLIPATSPVRQPAHAPVAGHGAELSKSPLLPPSPGVQESRELLKALRKDGSAPGNQMPGSELHAQSSSSTAKQRNKQSDQSESSDLDDVSTPSGSDLESTSGSELESDMDSERERGAARENGKGPKRKASEGGPQSPSLTGSSAAKDFPGPSLIPTSLDEHTAVTGAVNDSIKAIASIAEKYFGSTGLAGLQDKKVGSLPYPSMFPLPFFPAFSPPVYPFPDRDLRPPGLKGEPQSPADDCKKAQGKSSSESPFDLTTKRKEEKSATFAPSKPQASQSTGQDQPLDLSLGGRGRGRNPREEDTKSNAGYEEEKTVVEIPKADTSLQHARPTPFFMDPIYSRVEKRRMSDPFETLKDKYMRPAPGFLFHPQMSAIENMAEKLETFGSLKPESGDLLRSVPTMFDFRAPPSALPETLLRKGKERYTCRCKYCDRSFSISSNLQRHIRNIHNKEKPFKCHLCDRCFGQQTNLDRHLKKHENGNLSGTAMSSPQSELDSSSAILDDKEDSYFNEIRNFISNTGQNQTSPDPSEEGLNGGPFEEEKPLMASHGSRDLEDEEAEELGADEEEVEEPSNTPGKPEGDVLPSSLSDDIQDEMDFNEPNDLNLSCKTSPRRYKDEVEESGYSALDHIRHFSEMRKLEESELSDGDEDDGSFGSPSLTEAVKQPLFRKSKSQAYAMMLSLAEKDSLHPASHNPATMWHSLARAAAESSAIQSLSH</sequence>